<comment type="cofactor">
    <cofactor evidence="8">
        <name>Cu cation</name>
        <dbReference type="ChEBI" id="CHEBI:23378"/>
    </cofactor>
    <text evidence="8">Binds 1 copper ion per subunit.</text>
</comment>
<keyword evidence="9" id="KW-0732">Signal</keyword>
<dbReference type="Proteomes" id="UP000193391">
    <property type="component" value="Unassembled WGS sequence"/>
</dbReference>
<dbReference type="AlphaFoldDB" id="A0A1Y2L0W0"/>
<dbReference type="STRING" id="1293891.TMES_14680"/>
<dbReference type="SUPFAM" id="SSF49503">
    <property type="entry name" value="Cupredoxins"/>
    <property type="match status" value="1"/>
</dbReference>
<keyword evidence="6 8" id="KW-0186">Copper</keyword>
<dbReference type="NCBIfam" id="TIGR02375">
    <property type="entry name" value="pseudoazurin"/>
    <property type="match status" value="1"/>
</dbReference>
<evidence type="ECO:0000256" key="7">
    <source>
        <dbReference type="NCBIfam" id="TIGR02375"/>
    </source>
</evidence>
<feature type="signal peptide" evidence="9">
    <location>
        <begin position="1"/>
        <end position="21"/>
    </location>
</feature>
<reference evidence="11 12" key="1">
    <citation type="submission" date="2014-03" db="EMBL/GenBank/DDBJ databases">
        <title>The draft genome sequence of Thalassospira mesophila JCM 18969.</title>
        <authorList>
            <person name="Lai Q."/>
            <person name="Shao Z."/>
        </authorList>
    </citation>
    <scope>NUCLEOTIDE SEQUENCE [LARGE SCALE GENOMIC DNA]</scope>
    <source>
        <strain evidence="11 12">JCM 18969</strain>
    </source>
</reference>
<evidence type="ECO:0000256" key="9">
    <source>
        <dbReference type="SAM" id="SignalP"/>
    </source>
</evidence>
<keyword evidence="4" id="KW-0574">Periplasm</keyword>
<evidence type="ECO:0000256" key="4">
    <source>
        <dbReference type="ARBA" id="ARBA00022764"/>
    </source>
</evidence>
<dbReference type="InterPro" id="IPR000923">
    <property type="entry name" value="BlueCu_1"/>
</dbReference>
<proteinExistence type="predicted"/>
<keyword evidence="3 8" id="KW-0479">Metal-binding</keyword>
<feature type="binding site" evidence="8">
    <location>
        <position position="102"/>
    </location>
    <ligand>
        <name>Cu cation</name>
        <dbReference type="ChEBI" id="CHEBI:23378"/>
    </ligand>
</feature>
<dbReference type="Pfam" id="PF00127">
    <property type="entry name" value="Copper-bind"/>
    <property type="match status" value="1"/>
</dbReference>
<dbReference type="Gene3D" id="2.60.40.420">
    <property type="entry name" value="Cupredoxins - blue copper proteins"/>
    <property type="match status" value="1"/>
</dbReference>
<gene>
    <name evidence="11" type="ORF">TMES_14680</name>
</gene>
<keyword evidence="2" id="KW-0813">Transport</keyword>
<dbReference type="OrthoDB" id="7510199at2"/>
<dbReference type="CDD" id="cd04218">
    <property type="entry name" value="Pseudoazurin"/>
    <property type="match status" value="1"/>
</dbReference>
<organism evidence="11 12">
    <name type="scientific">Thalassospira mesophila</name>
    <dbReference type="NCBI Taxonomy" id="1293891"/>
    <lineage>
        <taxon>Bacteria</taxon>
        <taxon>Pseudomonadati</taxon>
        <taxon>Pseudomonadota</taxon>
        <taxon>Alphaproteobacteria</taxon>
        <taxon>Rhodospirillales</taxon>
        <taxon>Thalassospiraceae</taxon>
        <taxon>Thalassospira</taxon>
    </lineage>
</organism>
<dbReference type="InterPro" id="IPR008972">
    <property type="entry name" value="Cupredoxin"/>
</dbReference>
<keyword evidence="12" id="KW-1185">Reference proteome</keyword>
<dbReference type="EMBL" id="JFKA01000006">
    <property type="protein sequence ID" value="OSQ37447.1"/>
    <property type="molecule type" value="Genomic_DNA"/>
</dbReference>
<dbReference type="PRINTS" id="PR00155">
    <property type="entry name" value="AMICYANIN"/>
</dbReference>
<dbReference type="InterPro" id="IPR001235">
    <property type="entry name" value="Copper_blue_Plastocyanin"/>
</dbReference>
<dbReference type="InterPro" id="IPR012745">
    <property type="entry name" value="Pseudoazurin"/>
</dbReference>
<feature type="domain" description="Blue (type 1) copper" evidence="10">
    <location>
        <begin position="27"/>
        <end position="113"/>
    </location>
</feature>
<dbReference type="InterPro" id="IPR002386">
    <property type="entry name" value="Amicyanin/Pseudoazurin"/>
</dbReference>
<evidence type="ECO:0000313" key="12">
    <source>
        <dbReference type="Proteomes" id="UP000193391"/>
    </source>
</evidence>
<evidence type="ECO:0000256" key="8">
    <source>
        <dbReference type="PIRSR" id="PIRSR602386-1"/>
    </source>
</evidence>
<evidence type="ECO:0000259" key="10">
    <source>
        <dbReference type="Pfam" id="PF00127"/>
    </source>
</evidence>
<evidence type="ECO:0000256" key="6">
    <source>
        <dbReference type="ARBA" id="ARBA00023008"/>
    </source>
</evidence>
<comment type="subcellular location">
    <subcellularLocation>
        <location evidence="1">Periplasm</location>
    </subcellularLocation>
</comment>
<evidence type="ECO:0000256" key="1">
    <source>
        <dbReference type="ARBA" id="ARBA00004418"/>
    </source>
</evidence>
<comment type="caution">
    <text evidence="11">The sequence shown here is derived from an EMBL/GenBank/DDBJ whole genome shotgun (WGS) entry which is preliminary data.</text>
</comment>
<evidence type="ECO:0000256" key="2">
    <source>
        <dbReference type="ARBA" id="ARBA00022448"/>
    </source>
</evidence>
<dbReference type="RefSeq" id="WP_085583856.1">
    <property type="nucleotide sequence ID" value="NZ_JFKA01000006.1"/>
</dbReference>
<feature type="chain" id="PRO_5012576101" description="Pseudoazurin" evidence="9">
    <location>
        <begin position="22"/>
        <end position="143"/>
    </location>
</feature>
<name>A0A1Y2L0W0_9PROT</name>
<feature type="binding site" evidence="8">
    <location>
        <position position="99"/>
    </location>
    <ligand>
        <name>Cu cation</name>
        <dbReference type="ChEBI" id="CHEBI:23378"/>
    </ligand>
</feature>
<evidence type="ECO:0000313" key="11">
    <source>
        <dbReference type="EMBL" id="OSQ37447.1"/>
    </source>
</evidence>
<dbReference type="GO" id="GO:0005507">
    <property type="term" value="F:copper ion binding"/>
    <property type="evidence" value="ECO:0007669"/>
    <property type="project" value="UniProtKB-UniRule"/>
</dbReference>
<evidence type="ECO:0000256" key="5">
    <source>
        <dbReference type="ARBA" id="ARBA00022982"/>
    </source>
</evidence>
<sequence>MLRTLTTALLFAALMGGTAMADTFEVKMLNKSGNQTMVFEPDFLRIAPGDTVKFIPTSKGHNAESINAMIPAGAEPFAGRLSKEIDVNFDVEGFYAIECKPHFAMGMVMTIVVGDATTAPADFLAGRLPKKAKDRFETQLSKL</sequence>
<keyword evidence="5" id="KW-0249">Electron transport</keyword>
<dbReference type="GO" id="GO:0042597">
    <property type="term" value="C:periplasmic space"/>
    <property type="evidence" value="ECO:0007669"/>
    <property type="project" value="UniProtKB-SubCell"/>
</dbReference>
<dbReference type="GO" id="GO:0009055">
    <property type="term" value="F:electron transfer activity"/>
    <property type="evidence" value="ECO:0007669"/>
    <property type="project" value="InterPro"/>
</dbReference>
<feature type="binding site" evidence="8">
    <location>
        <position position="107"/>
    </location>
    <ligand>
        <name>Cu cation</name>
        <dbReference type="ChEBI" id="CHEBI:23378"/>
    </ligand>
</feature>
<protein>
    <recommendedName>
        <fullName evidence="7">Pseudoazurin</fullName>
    </recommendedName>
</protein>
<evidence type="ECO:0000256" key="3">
    <source>
        <dbReference type="ARBA" id="ARBA00022723"/>
    </source>
</evidence>
<feature type="binding site" evidence="8">
    <location>
        <position position="61"/>
    </location>
    <ligand>
        <name>Cu cation</name>
        <dbReference type="ChEBI" id="CHEBI:23378"/>
    </ligand>
</feature>
<accession>A0A1Y2L0W0</accession>
<dbReference type="PRINTS" id="PR00156">
    <property type="entry name" value="COPPERBLUE"/>
</dbReference>